<dbReference type="InterPro" id="IPR032092">
    <property type="entry name" value="PilW"/>
</dbReference>
<keyword evidence="1" id="KW-0472">Membrane</keyword>
<organism evidence="2 3">
    <name type="scientific">Kushneria indalinina DSM 14324</name>
    <dbReference type="NCBI Taxonomy" id="1122140"/>
    <lineage>
        <taxon>Bacteria</taxon>
        <taxon>Pseudomonadati</taxon>
        <taxon>Pseudomonadota</taxon>
        <taxon>Gammaproteobacteria</taxon>
        <taxon>Oceanospirillales</taxon>
        <taxon>Halomonadaceae</taxon>
        <taxon>Kushneria</taxon>
    </lineage>
</organism>
<protein>
    <submittedName>
        <fullName evidence="2">Pilin/secretion family protein with methylation motif</fullName>
    </submittedName>
</protein>
<keyword evidence="3" id="KW-1185">Reference proteome</keyword>
<dbReference type="Proteomes" id="UP000256334">
    <property type="component" value="Unassembled WGS sequence"/>
</dbReference>
<feature type="transmembrane region" description="Helical" evidence="1">
    <location>
        <begin position="27"/>
        <end position="48"/>
    </location>
</feature>
<dbReference type="Pfam" id="PF07963">
    <property type="entry name" value="N_methyl"/>
    <property type="match status" value="1"/>
</dbReference>
<dbReference type="GO" id="GO:0043683">
    <property type="term" value="P:type IV pilus assembly"/>
    <property type="evidence" value="ECO:0007669"/>
    <property type="project" value="InterPro"/>
</dbReference>
<accession>A0A3D9DVY9</accession>
<name>A0A3D9DVY9_9GAMM</name>
<evidence type="ECO:0000313" key="2">
    <source>
        <dbReference type="EMBL" id="REC94928.1"/>
    </source>
</evidence>
<evidence type="ECO:0000313" key="3">
    <source>
        <dbReference type="Proteomes" id="UP000256334"/>
    </source>
</evidence>
<sequence>MTIKSRLSAGNHAASGRNERGVTLLEMMIALAIGSWVIIAVIGLYLAIARASLFQQDINADQQGLQYVQQFFSTRVHQASAVNAASTPRSLVLEQRGDPGGNEPVTDCAGQLHDESAEWLETIVFDDAQRLTCGGAVLLENVADLSLRYGIDHDRDHYIKEREYLSADDISAADWPRVAAVRIEFSVANHRDKNPQHTHLLYFALHQKILAGSERDHE</sequence>
<reference evidence="2 3" key="1">
    <citation type="submission" date="2018-07" db="EMBL/GenBank/DDBJ databases">
        <title>Genomic Encyclopedia of Type Strains, Phase IV (KMG-IV): sequencing the most valuable type-strain genomes for metagenomic binning, comparative biology and taxonomic classification.</title>
        <authorList>
            <person name="Goeker M."/>
        </authorList>
    </citation>
    <scope>NUCLEOTIDE SEQUENCE [LARGE SCALE GENOMIC DNA]</scope>
    <source>
        <strain evidence="2 3">DSM 14324</strain>
    </source>
</reference>
<keyword evidence="1" id="KW-0812">Transmembrane</keyword>
<proteinExistence type="predicted"/>
<dbReference type="AlphaFoldDB" id="A0A3D9DVY9"/>
<evidence type="ECO:0000256" key="1">
    <source>
        <dbReference type="SAM" id="Phobius"/>
    </source>
</evidence>
<dbReference type="EMBL" id="QRDJ01000007">
    <property type="protein sequence ID" value="REC94928.1"/>
    <property type="molecule type" value="Genomic_DNA"/>
</dbReference>
<dbReference type="InterPro" id="IPR012902">
    <property type="entry name" value="N_methyl_site"/>
</dbReference>
<dbReference type="PROSITE" id="PS00409">
    <property type="entry name" value="PROKAR_NTER_METHYL"/>
    <property type="match status" value="1"/>
</dbReference>
<keyword evidence="1" id="KW-1133">Transmembrane helix</keyword>
<gene>
    <name evidence="2" type="ORF">C8D72_1758</name>
</gene>
<dbReference type="Pfam" id="PF16074">
    <property type="entry name" value="PilW"/>
    <property type="match status" value="1"/>
</dbReference>
<comment type="caution">
    <text evidence="2">The sequence shown here is derived from an EMBL/GenBank/DDBJ whole genome shotgun (WGS) entry which is preliminary data.</text>
</comment>